<dbReference type="EMBL" id="JACDTQ010001574">
    <property type="protein sequence ID" value="KAF5921977.1"/>
    <property type="molecule type" value="Genomic_DNA"/>
</dbReference>
<evidence type="ECO:0000313" key="2">
    <source>
        <dbReference type="Proteomes" id="UP000551758"/>
    </source>
</evidence>
<proteinExistence type="predicted"/>
<dbReference type="Proteomes" id="UP000551758">
    <property type="component" value="Unassembled WGS sequence"/>
</dbReference>
<evidence type="ECO:0000313" key="1">
    <source>
        <dbReference type="EMBL" id="KAF5921977.1"/>
    </source>
</evidence>
<keyword evidence="2" id="KW-1185">Reference proteome</keyword>
<sequence>GLVSNKSSQILGIIRMRPRPLSTTWPTCIYEPPTSNSLLASILIATYGPKGCVPLLAFFEDKQKLSQDESGYVLDALEGFMVLEKNLNVALLDLHPLGSASTALMYATS</sequence>
<name>A0A7J7F1Y6_DICBM</name>
<dbReference type="SUPFAM" id="SSF47240">
    <property type="entry name" value="Ferritin-like"/>
    <property type="match status" value="1"/>
</dbReference>
<dbReference type="AlphaFoldDB" id="A0A7J7F1Y6"/>
<gene>
    <name evidence="1" type="ORF">HPG69_015427</name>
</gene>
<organism evidence="1 2">
    <name type="scientific">Diceros bicornis minor</name>
    <name type="common">South-central black rhinoceros</name>
    <dbReference type="NCBI Taxonomy" id="77932"/>
    <lineage>
        <taxon>Eukaryota</taxon>
        <taxon>Metazoa</taxon>
        <taxon>Chordata</taxon>
        <taxon>Craniata</taxon>
        <taxon>Vertebrata</taxon>
        <taxon>Euteleostomi</taxon>
        <taxon>Mammalia</taxon>
        <taxon>Eutheria</taxon>
        <taxon>Laurasiatheria</taxon>
        <taxon>Perissodactyla</taxon>
        <taxon>Rhinocerotidae</taxon>
        <taxon>Diceros</taxon>
    </lineage>
</organism>
<protein>
    <submittedName>
        <fullName evidence="1">Uncharacterized protein</fullName>
    </submittedName>
</protein>
<comment type="caution">
    <text evidence="1">The sequence shown here is derived from an EMBL/GenBank/DDBJ whole genome shotgun (WGS) entry which is preliminary data.</text>
</comment>
<accession>A0A7J7F1Y6</accession>
<dbReference type="InterPro" id="IPR009078">
    <property type="entry name" value="Ferritin-like_SF"/>
</dbReference>
<feature type="non-terminal residue" evidence="1">
    <location>
        <position position="109"/>
    </location>
</feature>
<reference evidence="1 2" key="1">
    <citation type="journal article" date="2020" name="Mol. Biol. Evol.">
        <title>Interspecific Gene Flow and the Evolution of Specialization in Black and White Rhinoceros.</title>
        <authorList>
            <person name="Moodley Y."/>
            <person name="Westbury M.V."/>
            <person name="Russo I.M."/>
            <person name="Gopalakrishnan S."/>
            <person name="Rakotoarivelo A."/>
            <person name="Olsen R.A."/>
            <person name="Prost S."/>
            <person name="Tunstall T."/>
            <person name="Ryder O.A."/>
            <person name="Dalen L."/>
            <person name="Bruford M.W."/>
        </authorList>
    </citation>
    <scope>NUCLEOTIDE SEQUENCE [LARGE SCALE GENOMIC DNA]</scope>
    <source>
        <strain evidence="1">SBR-YM</strain>
        <tissue evidence="1">Skin</tissue>
    </source>
</reference>